<dbReference type="EMBL" id="JABACJ020000016">
    <property type="protein sequence ID" value="MBU3877174.1"/>
    <property type="molecule type" value="Genomic_DNA"/>
</dbReference>
<accession>A0ABS6D6E2</accession>
<evidence type="ECO:0000313" key="2">
    <source>
        <dbReference type="Proteomes" id="UP000723714"/>
    </source>
</evidence>
<keyword evidence="2" id="KW-1185">Reference proteome</keyword>
<dbReference type="Proteomes" id="UP000723714">
    <property type="component" value="Unassembled WGS sequence"/>
</dbReference>
<dbReference type="RefSeq" id="WP_216243427.1">
    <property type="nucleotide sequence ID" value="NZ_JABACJ020000016.1"/>
</dbReference>
<protein>
    <submittedName>
        <fullName evidence="1">DUF4865 family protein</fullName>
    </submittedName>
</protein>
<dbReference type="InterPro" id="IPR032349">
    <property type="entry name" value="DUF4865"/>
</dbReference>
<sequence>MIAMQYKILLPEDYDMNTIRKRVAVNGKKTDGFQDLLFKAYLITENKSEEKGSHNQYSPLYLWKDSIGMNKFIFDGFYNNILDSFGWQNIKISIPLICILENDFINSKYVIEIEKEILPATHMKSLDFSLIFHNCTGRVLIYNPDKWKCSEYYFFTNKPTSNNIGILYNILHLSM</sequence>
<dbReference type="Pfam" id="PF16157">
    <property type="entry name" value="DUF4865"/>
    <property type="match status" value="1"/>
</dbReference>
<name>A0ABS6D6E2_9FIRM</name>
<gene>
    <name evidence="1" type="ORF">HGO97_015315</name>
</gene>
<reference evidence="1 2" key="1">
    <citation type="submission" date="2021-06" db="EMBL/GenBank/DDBJ databases">
        <title>Faecalicatena sp. nov. isolated from porcine feces.</title>
        <authorList>
            <person name="Oh B.S."/>
            <person name="Lee J.H."/>
        </authorList>
    </citation>
    <scope>NUCLEOTIDE SEQUENCE [LARGE SCALE GENOMIC DNA]</scope>
    <source>
        <strain evidence="1 2">AGMB00832</strain>
    </source>
</reference>
<organism evidence="1 2">
    <name type="scientific">Faecalicatena faecalis</name>
    <dbReference type="NCBI Taxonomy" id="2726362"/>
    <lineage>
        <taxon>Bacteria</taxon>
        <taxon>Bacillati</taxon>
        <taxon>Bacillota</taxon>
        <taxon>Clostridia</taxon>
        <taxon>Lachnospirales</taxon>
        <taxon>Lachnospiraceae</taxon>
        <taxon>Faecalicatena</taxon>
    </lineage>
</organism>
<proteinExistence type="predicted"/>
<evidence type="ECO:0000313" key="1">
    <source>
        <dbReference type="EMBL" id="MBU3877174.1"/>
    </source>
</evidence>
<comment type="caution">
    <text evidence="1">The sequence shown here is derived from an EMBL/GenBank/DDBJ whole genome shotgun (WGS) entry which is preliminary data.</text>
</comment>